<keyword evidence="3" id="KW-0271">Exosome</keyword>
<dbReference type="CDD" id="cd05791">
    <property type="entry name" value="S1_CSL4"/>
    <property type="match status" value="1"/>
</dbReference>
<reference evidence="6" key="1">
    <citation type="submission" date="2025-08" db="UniProtKB">
        <authorList>
            <consortium name="RefSeq"/>
        </authorList>
    </citation>
    <scope>IDENTIFICATION</scope>
    <source>
        <tissue evidence="6">Testes</tissue>
    </source>
</reference>
<evidence type="ECO:0000313" key="5">
    <source>
        <dbReference type="Proteomes" id="UP000694865"/>
    </source>
</evidence>
<evidence type="ECO:0000256" key="1">
    <source>
        <dbReference type="ARBA" id="ARBA00004604"/>
    </source>
</evidence>
<name>A0ABM0GNM3_SACKO</name>
<dbReference type="RefSeq" id="XP_002733935.1">
    <property type="nucleotide sequence ID" value="XM_002733889.2"/>
</dbReference>
<evidence type="ECO:0000259" key="4">
    <source>
        <dbReference type="PROSITE" id="PS50126"/>
    </source>
</evidence>
<dbReference type="Pfam" id="PF14382">
    <property type="entry name" value="ECR1_N"/>
    <property type="match status" value="1"/>
</dbReference>
<dbReference type="Proteomes" id="UP000694865">
    <property type="component" value="Unplaced"/>
</dbReference>
<evidence type="ECO:0000256" key="3">
    <source>
        <dbReference type="ARBA" id="ARBA00022835"/>
    </source>
</evidence>
<dbReference type="GeneID" id="100369613"/>
<dbReference type="SUPFAM" id="SSF50249">
    <property type="entry name" value="Nucleic acid-binding proteins"/>
    <property type="match status" value="1"/>
</dbReference>
<dbReference type="InterPro" id="IPR039771">
    <property type="entry name" value="Csl4"/>
</dbReference>
<evidence type="ECO:0000256" key="2">
    <source>
        <dbReference type="ARBA" id="ARBA00022490"/>
    </source>
</evidence>
<keyword evidence="5" id="KW-1185">Reference proteome</keyword>
<sequence length="204" mass="23148">MLFLDWECNCDIIQFILLLGDRLGRCEHYASGNGTYVRQQCIYSSLAGFVHEQENDDKLPILNVTREEQHTVIPEVGSIVTAKVTNINPRFCKCTILCVEDSPLKDKFRGMIRKDDVRATEKDRIEMYKCFRPGDIILAKVLSLGDAQSYLLTTAENEFGVVLAESEAGVNMVPISWCEMQCPKTNIIEFRKVAKVQPQHILTS</sequence>
<feature type="domain" description="S1 motif" evidence="4">
    <location>
        <begin position="77"/>
        <end position="156"/>
    </location>
</feature>
<gene>
    <name evidence="6" type="primary">LOC100369613</name>
</gene>
<accession>A0ABM0GNM3</accession>
<dbReference type="PANTHER" id="PTHR12686">
    <property type="entry name" value="3'-5' EXORIBONUCLEASE CSL4-RELATED"/>
    <property type="match status" value="1"/>
</dbReference>
<keyword evidence="2" id="KW-0963">Cytoplasm</keyword>
<dbReference type="InterPro" id="IPR019495">
    <property type="entry name" value="EXOSC1_C"/>
</dbReference>
<evidence type="ECO:0000313" key="6">
    <source>
        <dbReference type="RefSeq" id="XP_002733935.1"/>
    </source>
</evidence>
<dbReference type="InterPro" id="IPR003029">
    <property type="entry name" value="S1_domain"/>
</dbReference>
<dbReference type="SUPFAM" id="SSF110324">
    <property type="entry name" value="Ribosomal L27 protein-like"/>
    <property type="match status" value="1"/>
</dbReference>
<dbReference type="PANTHER" id="PTHR12686:SF8">
    <property type="entry name" value="EXOSOME COMPLEX COMPONENT CSL4"/>
    <property type="match status" value="1"/>
</dbReference>
<organism evidence="5 6">
    <name type="scientific">Saccoglossus kowalevskii</name>
    <name type="common">Acorn worm</name>
    <dbReference type="NCBI Taxonomy" id="10224"/>
    <lineage>
        <taxon>Eukaryota</taxon>
        <taxon>Metazoa</taxon>
        <taxon>Hemichordata</taxon>
        <taxon>Enteropneusta</taxon>
        <taxon>Harrimaniidae</taxon>
        <taxon>Saccoglossus</taxon>
    </lineage>
</organism>
<dbReference type="Pfam" id="PF10447">
    <property type="entry name" value="EXOSC1"/>
    <property type="match status" value="1"/>
</dbReference>
<dbReference type="InterPro" id="IPR025721">
    <property type="entry name" value="Exosome_cplx_N_dom"/>
</dbReference>
<protein>
    <submittedName>
        <fullName evidence="6">Exosome complex component CSL4-like</fullName>
    </submittedName>
</protein>
<dbReference type="PROSITE" id="PS50126">
    <property type="entry name" value="S1"/>
    <property type="match status" value="1"/>
</dbReference>
<dbReference type="Gene3D" id="2.40.50.140">
    <property type="entry name" value="Nucleic acid-binding proteins"/>
    <property type="match status" value="1"/>
</dbReference>
<dbReference type="InterPro" id="IPR012340">
    <property type="entry name" value="NA-bd_OB-fold"/>
</dbReference>
<comment type="subcellular location">
    <subcellularLocation>
        <location evidence="1">Nucleus</location>
        <location evidence="1">Nucleolus</location>
    </subcellularLocation>
</comment>
<dbReference type="Gene3D" id="2.40.50.100">
    <property type="match status" value="1"/>
</dbReference>
<proteinExistence type="predicted"/>